<feature type="chain" id="PRO_5003447589" description="Lipocalin/cytosolic fatty-acid binding domain-containing protein" evidence="1">
    <location>
        <begin position="25"/>
        <end position="266"/>
    </location>
</feature>
<reference evidence="2" key="1">
    <citation type="journal article" date="2011" name="PLoS ONE">
        <title>A deep insight into the sialotranscriptome of the gulf coast tick, Amblyomma maculatum.</title>
        <authorList>
            <person name="Karim S."/>
            <person name="Singh P."/>
            <person name="Ribeiro J.M."/>
        </authorList>
    </citation>
    <scope>NUCLEOTIDE SEQUENCE</scope>
    <source>
        <tissue evidence="2">Salivary gland</tissue>
    </source>
</reference>
<protein>
    <recommendedName>
        <fullName evidence="3">Lipocalin/cytosolic fatty-acid binding domain-containing protein</fullName>
    </recommendedName>
</protein>
<proteinExistence type="evidence at transcript level"/>
<sequence>MMGHLSAAFVLVLAFSNLSYGGTADPADPAGTAGRADAVTTGSAITKEMFLEKMQSSGPYWTWMATYQDPTQTQKRTCISTEEVTETTDSTDTVFLQKYKFEGCDWFTYTHDAYYNVTFEERRQGATDGLKMRWVPIADVTKPSSSNTKVYGTERDYTFKYWDEKEECFVLTYNSSEDKKECELLVWKPELTAKTAEQVETEARTDGKTEMRLQERFQECKSQYKTECPKASEEILFNKYCKITGAEFIKLISSKSEQFDISKCSQ</sequence>
<dbReference type="AlphaFoldDB" id="G3MKB2"/>
<keyword evidence="1" id="KW-0732">Signal</keyword>
<organism evidence="2">
    <name type="scientific">Amblyomma maculatum</name>
    <name type="common">Gulf Coast tick</name>
    <dbReference type="NCBI Taxonomy" id="34609"/>
    <lineage>
        <taxon>Eukaryota</taxon>
        <taxon>Metazoa</taxon>
        <taxon>Ecdysozoa</taxon>
        <taxon>Arthropoda</taxon>
        <taxon>Chelicerata</taxon>
        <taxon>Arachnida</taxon>
        <taxon>Acari</taxon>
        <taxon>Parasitiformes</taxon>
        <taxon>Ixodida</taxon>
        <taxon>Ixodoidea</taxon>
        <taxon>Ixodidae</taxon>
        <taxon>Amblyomminae</taxon>
        <taxon>Amblyomma</taxon>
    </lineage>
</organism>
<dbReference type="EMBL" id="JO842313">
    <property type="protein sequence ID" value="AEO33930.1"/>
    <property type="molecule type" value="mRNA"/>
</dbReference>
<evidence type="ECO:0000313" key="2">
    <source>
        <dbReference type="EMBL" id="AEO33930.1"/>
    </source>
</evidence>
<feature type="signal peptide" evidence="1">
    <location>
        <begin position="1"/>
        <end position="24"/>
    </location>
</feature>
<evidence type="ECO:0008006" key="3">
    <source>
        <dbReference type="Google" id="ProtNLM"/>
    </source>
</evidence>
<accession>G3MKB2</accession>
<evidence type="ECO:0000256" key="1">
    <source>
        <dbReference type="SAM" id="SignalP"/>
    </source>
</evidence>
<name>G3MKB2_AMBMU</name>